<protein>
    <submittedName>
        <fullName evidence="7">Xaa-Pro aminopeptidase</fullName>
    </submittedName>
</protein>
<reference evidence="7 8" key="1">
    <citation type="submission" date="2015-05" db="EMBL/GenBank/DDBJ databases">
        <title>Photobacterium galathea sp. nov.</title>
        <authorList>
            <person name="Machado H."/>
            <person name="Gram L."/>
        </authorList>
    </citation>
    <scope>NUCLEOTIDE SEQUENCE [LARGE SCALE GENOMIC DNA]</scope>
    <source>
        <strain evidence="7 8">DSM 22954</strain>
    </source>
</reference>
<dbReference type="InterPro" id="IPR000587">
    <property type="entry name" value="Creatinase_N"/>
</dbReference>
<sequence length="595" mass="65897">MNQPTVSQRLAQLRSQMAEHRLDAYIATNYDPHASEYSAAHWLARQWITGFTGSAGEAVILPEGGGLWTDGRYYIQAEEQLSGSGLDLFKARLPETPSIPQWLADTLPSQSRIGVDGRTISYHFYLSLQAAVAGKGIDIVLTHDLIGAVWADRPARPATPVFNHPLKYAGLTTAQKLSQVRQLMSQDSVDELLVSTLDDVMWALNIRGGDTLYSPISESYLLLSETHATLFIDLQKLPTDVAAHLETQGVTCQPYEEIATALSGLAAGRHFRCCDLHTDALLVSKLPDTVTLSHRLSYFTELKAIKNETELCNMKESLRLDGIAMVKFMHWLDQQVPGGSVTELNAEQQLQAFRSQQPTYIGDSFRTIAGFAAHGAKMHYAADIESNANVDEPNFFLVDSGGQYLGGTTDITRTFSFGQLSEQQRTDYTLVLKAVIRLTQTRFLKGSTGANLDIMARGVLWQHGIDYKCGTGHGVGLCLNVHEGPQNFSQSHKEVALEPNMVITNEPGVYREGEYGVRIENIMQVVECEETEFGAFYGFETLTLAPIATQALDLEMLDNTEKQWLNTYHAQVYAVLNEALTLQERNWLQTATAPV</sequence>
<dbReference type="InterPro" id="IPR000994">
    <property type="entry name" value="Pept_M24"/>
</dbReference>
<dbReference type="GO" id="GO:0005737">
    <property type="term" value="C:cytoplasm"/>
    <property type="evidence" value="ECO:0007669"/>
    <property type="project" value="UniProtKB-ARBA"/>
</dbReference>
<dbReference type="PANTHER" id="PTHR43763:SF6">
    <property type="entry name" value="XAA-PRO AMINOPEPTIDASE 1"/>
    <property type="match status" value="1"/>
</dbReference>
<keyword evidence="2" id="KW-0479">Metal-binding</keyword>
<evidence type="ECO:0000313" key="7">
    <source>
        <dbReference type="EMBL" id="KLV08382.1"/>
    </source>
</evidence>
<organism evidence="7 8">
    <name type="scientific">Photobacterium ganghwense</name>
    <dbReference type="NCBI Taxonomy" id="320778"/>
    <lineage>
        <taxon>Bacteria</taxon>
        <taxon>Pseudomonadati</taxon>
        <taxon>Pseudomonadota</taxon>
        <taxon>Gammaproteobacteria</taxon>
        <taxon>Vibrionales</taxon>
        <taxon>Vibrionaceae</taxon>
        <taxon>Photobacterium</taxon>
    </lineage>
</organism>
<dbReference type="GO" id="GO:0046872">
    <property type="term" value="F:metal ion binding"/>
    <property type="evidence" value="ECO:0007669"/>
    <property type="project" value="UniProtKB-KW"/>
</dbReference>
<dbReference type="CDD" id="cd01085">
    <property type="entry name" value="APP"/>
    <property type="match status" value="1"/>
</dbReference>
<dbReference type="Pfam" id="PF01321">
    <property type="entry name" value="Creatinase_N"/>
    <property type="match status" value="1"/>
</dbReference>
<feature type="domain" description="Peptidase M24 C-terminal" evidence="6">
    <location>
        <begin position="536"/>
        <end position="595"/>
    </location>
</feature>
<dbReference type="InterPro" id="IPR036005">
    <property type="entry name" value="Creatinase/aminopeptidase-like"/>
</dbReference>
<dbReference type="OrthoDB" id="9806388at2"/>
<evidence type="ECO:0000256" key="3">
    <source>
        <dbReference type="ARBA" id="ARBA00022801"/>
    </source>
</evidence>
<evidence type="ECO:0000313" key="8">
    <source>
        <dbReference type="Proteomes" id="UP000035909"/>
    </source>
</evidence>
<comment type="caution">
    <text evidence="7">The sequence shown here is derived from an EMBL/GenBank/DDBJ whole genome shotgun (WGS) entry which is preliminary data.</text>
</comment>
<evidence type="ECO:0000256" key="2">
    <source>
        <dbReference type="ARBA" id="ARBA00022723"/>
    </source>
</evidence>
<dbReference type="PATRIC" id="fig|320778.3.peg.3603"/>
<feature type="domain" description="Creatinase N-terminal" evidence="5">
    <location>
        <begin position="9"/>
        <end position="134"/>
    </location>
</feature>
<dbReference type="PANTHER" id="PTHR43763">
    <property type="entry name" value="XAA-PRO AMINOPEPTIDASE 1"/>
    <property type="match status" value="1"/>
</dbReference>
<dbReference type="InterPro" id="IPR033740">
    <property type="entry name" value="Pept_M24B"/>
</dbReference>
<dbReference type="FunFam" id="3.90.230.10:FF:000009">
    <property type="entry name" value="xaa-Pro aminopeptidase 2"/>
    <property type="match status" value="1"/>
</dbReference>
<dbReference type="SUPFAM" id="SSF53092">
    <property type="entry name" value="Creatinase/prolidase N-terminal domain"/>
    <property type="match status" value="1"/>
</dbReference>
<dbReference type="Gene3D" id="3.90.230.10">
    <property type="entry name" value="Creatinase/methionine aminopeptidase superfamily"/>
    <property type="match status" value="1"/>
</dbReference>
<keyword evidence="7" id="KW-0031">Aminopeptidase</keyword>
<dbReference type="SUPFAM" id="SSF55920">
    <property type="entry name" value="Creatinase/aminopeptidase"/>
    <property type="match status" value="1"/>
</dbReference>
<gene>
    <name evidence="7" type="ORF">ABT57_16555</name>
</gene>
<dbReference type="InterPro" id="IPR032416">
    <property type="entry name" value="Peptidase_M24_C"/>
</dbReference>
<evidence type="ECO:0000259" key="5">
    <source>
        <dbReference type="Pfam" id="PF01321"/>
    </source>
</evidence>
<dbReference type="RefSeq" id="WP_047886270.1">
    <property type="nucleotide sequence ID" value="NZ_CP071326.1"/>
</dbReference>
<evidence type="ECO:0000256" key="1">
    <source>
        <dbReference type="ARBA" id="ARBA00008766"/>
    </source>
</evidence>
<dbReference type="InterPro" id="IPR029149">
    <property type="entry name" value="Creatin/AminoP/Spt16_N"/>
</dbReference>
<dbReference type="GO" id="GO:0070006">
    <property type="term" value="F:metalloaminopeptidase activity"/>
    <property type="evidence" value="ECO:0007669"/>
    <property type="project" value="InterPro"/>
</dbReference>
<dbReference type="EMBL" id="LDOU01000015">
    <property type="protein sequence ID" value="KLV08382.1"/>
    <property type="molecule type" value="Genomic_DNA"/>
</dbReference>
<proteinExistence type="inferred from homology"/>
<keyword evidence="3" id="KW-0378">Hydrolase</keyword>
<dbReference type="Pfam" id="PF16188">
    <property type="entry name" value="Peptidase_M24_C"/>
    <property type="match status" value="1"/>
</dbReference>
<evidence type="ECO:0000259" key="6">
    <source>
        <dbReference type="Pfam" id="PF16188"/>
    </source>
</evidence>
<dbReference type="InterPro" id="IPR050422">
    <property type="entry name" value="X-Pro_aminopeptidase_P"/>
</dbReference>
<dbReference type="AlphaFoldDB" id="A0A0J1K1R6"/>
<accession>A0A0J1K1R6</accession>
<dbReference type="Pfam" id="PF00557">
    <property type="entry name" value="Peptidase_M24"/>
    <property type="match status" value="1"/>
</dbReference>
<comment type="similarity">
    <text evidence="1">Belongs to the peptidase M24B family.</text>
</comment>
<dbReference type="STRING" id="320778.ABT57_16555"/>
<keyword evidence="7" id="KW-0645">Protease</keyword>
<evidence type="ECO:0000259" key="4">
    <source>
        <dbReference type="Pfam" id="PF00557"/>
    </source>
</evidence>
<keyword evidence="8" id="KW-1185">Reference proteome</keyword>
<name>A0A0J1K1R6_9GAMM</name>
<feature type="domain" description="Peptidase M24" evidence="4">
    <location>
        <begin position="313"/>
        <end position="526"/>
    </location>
</feature>
<dbReference type="Gene3D" id="3.40.350.10">
    <property type="entry name" value="Creatinase/prolidase N-terminal domain"/>
    <property type="match status" value="1"/>
</dbReference>
<dbReference type="Proteomes" id="UP000035909">
    <property type="component" value="Unassembled WGS sequence"/>
</dbReference>
<dbReference type="Pfam" id="PF16189">
    <property type="entry name" value="Creatinase_N_2"/>
    <property type="match status" value="1"/>
</dbReference>